<reference evidence="4" key="3">
    <citation type="journal article" date="2005" name="Nature">
        <title>The map-based sequence of the rice genome.</title>
        <authorList>
            <consortium name="International rice genome sequencing project (IRGSP)"/>
            <person name="Matsumoto T."/>
            <person name="Wu J."/>
            <person name="Kanamori H."/>
            <person name="Katayose Y."/>
            <person name="Fujisawa M."/>
            <person name="Namiki N."/>
            <person name="Mizuno H."/>
            <person name="Yamamoto K."/>
            <person name="Antonio B.A."/>
            <person name="Baba T."/>
            <person name="Sakata K."/>
            <person name="Nagamura Y."/>
            <person name="Aoki H."/>
            <person name="Arikawa K."/>
            <person name="Arita K."/>
            <person name="Bito T."/>
            <person name="Chiden Y."/>
            <person name="Fujitsuka N."/>
            <person name="Fukunaka R."/>
            <person name="Hamada M."/>
            <person name="Harada C."/>
            <person name="Hayashi A."/>
            <person name="Hijishita S."/>
            <person name="Honda M."/>
            <person name="Hosokawa S."/>
            <person name="Ichikawa Y."/>
            <person name="Idonuma A."/>
            <person name="Iijima M."/>
            <person name="Ikeda M."/>
            <person name="Ikeno M."/>
            <person name="Ito K."/>
            <person name="Ito S."/>
            <person name="Ito T."/>
            <person name="Ito Y."/>
            <person name="Ito Y."/>
            <person name="Iwabuchi A."/>
            <person name="Kamiya K."/>
            <person name="Karasawa W."/>
            <person name="Kurita K."/>
            <person name="Katagiri S."/>
            <person name="Kikuta A."/>
            <person name="Kobayashi H."/>
            <person name="Kobayashi N."/>
            <person name="Machita K."/>
            <person name="Maehara T."/>
            <person name="Masukawa M."/>
            <person name="Mizubayashi T."/>
            <person name="Mukai Y."/>
            <person name="Nagasaki H."/>
            <person name="Nagata Y."/>
            <person name="Naito S."/>
            <person name="Nakashima M."/>
            <person name="Nakama Y."/>
            <person name="Nakamichi Y."/>
            <person name="Nakamura M."/>
            <person name="Meguro A."/>
            <person name="Negishi M."/>
            <person name="Ohta I."/>
            <person name="Ohta T."/>
            <person name="Okamoto M."/>
            <person name="Ono N."/>
            <person name="Saji S."/>
            <person name="Sakaguchi M."/>
            <person name="Sakai K."/>
            <person name="Shibata M."/>
            <person name="Shimokawa T."/>
            <person name="Song J."/>
            <person name="Takazaki Y."/>
            <person name="Terasawa K."/>
            <person name="Tsugane M."/>
            <person name="Tsuji K."/>
            <person name="Ueda S."/>
            <person name="Waki K."/>
            <person name="Yamagata H."/>
            <person name="Yamamoto M."/>
            <person name="Yamamoto S."/>
            <person name="Yamane H."/>
            <person name="Yoshiki S."/>
            <person name="Yoshihara R."/>
            <person name="Yukawa K."/>
            <person name="Zhong H."/>
            <person name="Yano M."/>
            <person name="Yuan Q."/>
            <person name="Ouyang S."/>
            <person name="Liu J."/>
            <person name="Jones K.M."/>
            <person name="Gansberger K."/>
            <person name="Moffat K."/>
            <person name="Hill J."/>
            <person name="Bera J."/>
            <person name="Fadrosh D."/>
            <person name="Jin S."/>
            <person name="Johri S."/>
            <person name="Kim M."/>
            <person name="Overton L."/>
            <person name="Reardon M."/>
            <person name="Tsitrin T."/>
            <person name="Vuong H."/>
            <person name="Weaver B."/>
            <person name="Ciecko A."/>
            <person name="Tallon L."/>
            <person name="Jackson J."/>
            <person name="Pai G."/>
            <person name="Aken S.V."/>
            <person name="Utterback T."/>
            <person name="Reidmuller S."/>
            <person name="Feldblyum T."/>
            <person name="Hsiao J."/>
            <person name="Zismann V."/>
            <person name="Iobst S."/>
            <person name="de Vazeille A.R."/>
            <person name="Buell C.R."/>
            <person name="Ying K."/>
            <person name="Li Y."/>
            <person name="Lu T."/>
            <person name="Huang Y."/>
            <person name="Zhao Q."/>
            <person name="Feng Q."/>
            <person name="Zhang L."/>
            <person name="Zhu J."/>
            <person name="Weng Q."/>
            <person name="Mu J."/>
            <person name="Lu Y."/>
            <person name="Fan D."/>
            <person name="Liu Y."/>
            <person name="Guan J."/>
            <person name="Zhang Y."/>
            <person name="Yu S."/>
            <person name="Liu X."/>
            <person name="Zhang Y."/>
            <person name="Hong G."/>
            <person name="Han B."/>
            <person name="Choisne N."/>
            <person name="Demange N."/>
            <person name="Orjeda G."/>
            <person name="Samain S."/>
            <person name="Cattolico L."/>
            <person name="Pelletier E."/>
            <person name="Couloux A."/>
            <person name="Segurens B."/>
            <person name="Wincker P."/>
            <person name="D'Hont A."/>
            <person name="Scarpelli C."/>
            <person name="Weissenbach J."/>
            <person name="Salanoubat M."/>
            <person name="Quetier F."/>
            <person name="Yu Y."/>
            <person name="Kim H.R."/>
            <person name="Rambo T."/>
            <person name="Currie J."/>
            <person name="Collura K."/>
            <person name="Luo M."/>
            <person name="Yang T."/>
            <person name="Ammiraju J.S.S."/>
            <person name="Engler F."/>
            <person name="Soderlund C."/>
            <person name="Wing R.A."/>
            <person name="Palmer L.E."/>
            <person name="de la Bastide M."/>
            <person name="Spiegel L."/>
            <person name="Nascimento L."/>
            <person name="Zutavern T."/>
            <person name="O'Shaughnessy A."/>
            <person name="Dike S."/>
            <person name="Dedhia N."/>
            <person name="Preston R."/>
            <person name="Balija V."/>
            <person name="McCombie W.R."/>
            <person name="Chow T."/>
            <person name="Chen H."/>
            <person name="Chung M."/>
            <person name="Chen C."/>
            <person name="Shaw J."/>
            <person name="Wu H."/>
            <person name="Hsiao K."/>
            <person name="Chao Y."/>
            <person name="Chu M."/>
            <person name="Cheng C."/>
            <person name="Hour A."/>
            <person name="Lee P."/>
            <person name="Lin S."/>
            <person name="Lin Y."/>
            <person name="Liou J."/>
            <person name="Liu S."/>
            <person name="Hsing Y."/>
            <person name="Raghuvanshi S."/>
            <person name="Mohanty A."/>
            <person name="Bharti A.K."/>
            <person name="Gaur A."/>
            <person name="Gupta V."/>
            <person name="Kumar D."/>
            <person name="Ravi V."/>
            <person name="Vij S."/>
            <person name="Kapur A."/>
            <person name="Khurana P."/>
            <person name="Khurana P."/>
            <person name="Khurana J.P."/>
            <person name="Tyagi A.K."/>
            <person name="Gaikwad K."/>
            <person name="Singh A."/>
            <person name="Dalal V."/>
            <person name="Srivastava S."/>
            <person name="Dixit A."/>
            <person name="Pal A.K."/>
            <person name="Ghazi I.A."/>
            <person name="Yadav M."/>
            <person name="Pandit A."/>
            <person name="Bhargava A."/>
            <person name="Sureshbabu K."/>
            <person name="Batra K."/>
            <person name="Sharma T.R."/>
            <person name="Mohapatra T."/>
            <person name="Singh N.K."/>
            <person name="Messing J."/>
            <person name="Nelson A.B."/>
            <person name="Fuks G."/>
            <person name="Kavchok S."/>
            <person name="Keizer G."/>
            <person name="Linton E."/>
            <person name="Llaca V."/>
            <person name="Song R."/>
            <person name="Tanyolac B."/>
            <person name="Young S."/>
            <person name="Ho-Il K."/>
            <person name="Hahn J.H."/>
            <person name="Sangsakoo G."/>
            <person name="Vanavichit A."/>
            <person name="de Mattos Luiz.A.T."/>
            <person name="Zimmer P.D."/>
            <person name="Malone G."/>
            <person name="Dellagostin O."/>
            <person name="de Oliveira A.C."/>
            <person name="Bevan M."/>
            <person name="Bancroft I."/>
            <person name="Minx P."/>
            <person name="Cordum H."/>
            <person name="Wilson R."/>
            <person name="Cheng Z."/>
            <person name="Jin W."/>
            <person name="Jiang J."/>
            <person name="Leong S.A."/>
            <person name="Iwama H."/>
            <person name="Gojobori T."/>
            <person name="Itoh T."/>
            <person name="Niimura Y."/>
            <person name="Fujii Y."/>
            <person name="Habara T."/>
            <person name="Sakai H."/>
            <person name="Sato Y."/>
            <person name="Wilson G."/>
            <person name="Kumar K."/>
            <person name="McCouch S."/>
            <person name="Juretic N."/>
            <person name="Hoen D."/>
            <person name="Wright S."/>
            <person name="Bruskiewich R."/>
            <person name="Bureau T."/>
            <person name="Miyao A."/>
            <person name="Hirochika H."/>
            <person name="Nishikawa T."/>
            <person name="Kadowaki K."/>
            <person name="Sugiura M."/>
            <person name="Burr B."/>
            <person name="Sasaki T."/>
        </authorList>
    </citation>
    <scope>NUCLEOTIDE SEQUENCE [LARGE SCALE GENOMIC DNA]</scope>
    <source>
        <strain evidence="4">cv. Nipponbare</strain>
    </source>
</reference>
<dbReference type="EMBL" id="AP003521">
    <property type="protein sequence ID" value="BAD45259.1"/>
    <property type="molecule type" value="Genomic_DNA"/>
</dbReference>
<organism evidence="3 4">
    <name type="scientific">Oryza sativa subsp. japonica</name>
    <name type="common">Rice</name>
    <dbReference type="NCBI Taxonomy" id="39947"/>
    <lineage>
        <taxon>Eukaryota</taxon>
        <taxon>Viridiplantae</taxon>
        <taxon>Streptophyta</taxon>
        <taxon>Embryophyta</taxon>
        <taxon>Tracheophyta</taxon>
        <taxon>Spermatophyta</taxon>
        <taxon>Magnoliopsida</taxon>
        <taxon>Liliopsida</taxon>
        <taxon>Poales</taxon>
        <taxon>Poaceae</taxon>
        <taxon>BOP clade</taxon>
        <taxon>Oryzoideae</taxon>
        <taxon>Oryzeae</taxon>
        <taxon>Oryzinae</taxon>
        <taxon>Oryza</taxon>
        <taxon>Oryza sativa</taxon>
    </lineage>
</organism>
<gene>
    <name evidence="3" type="ORF">B1423D04.4</name>
    <name evidence="2" type="ORF">P0025G03.32</name>
</gene>
<dbReference type="Proteomes" id="UP000000763">
    <property type="component" value="Chromosome 6"/>
</dbReference>
<evidence type="ECO:0000313" key="2">
    <source>
        <dbReference type="EMBL" id="BAD45259.1"/>
    </source>
</evidence>
<sequence length="238" mass="26781">MQRRARRGGGGDPSRQWLLRSAPPLLGEERAIERERRHEGGEGNGDQKLGATTFPLPLRSVLRRRSTAVVTASAPTRRGGSRESGFTRLPPPSLVPMLEEEEEEEEEEGRAGPMGREERLLRLRRPSICTGRDSLAALPPIHACHRGRRPDRERATVPSPTRCRRHPLLGAALASFPPPGKKRIERDARRERERDGGVLELKKVKETERCRWISIERSRFISPVYLTSCHSISLAESS</sequence>
<name>Q651K0_ORYSJ</name>
<dbReference type="AlphaFoldDB" id="Q651K0"/>
<reference evidence="4" key="4">
    <citation type="journal article" date="2008" name="Nucleic Acids Res.">
        <title>The rice annotation project database (RAP-DB): 2008 update.</title>
        <authorList>
            <consortium name="The rice annotation project (RAP)"/>
        </authorList>
    </citation>
    <scope>GENOME REANNOTATION</scope>
    <source>
        <strain evidence="4">cv. Nipponbare</strain>
    </source>
</reference>
<reference evidence="2" key="1">
    <citation type="submission" date="2001-04" db="EMBL/GenBank/DDBJ databases">
        <title>Oryza sativa nipponbare(GA3) genomic DNA, chromosome 6, PAC clone:P0025G03.</title>
        <authorList>
            <person name="Sasaki T."/>
            <person name="Matsumoto T."/>
            <person name="Yamamoto K."/>
        </authorList>
    </citation>
    <scope>NUCLEOTIDE SEQUENCE</scope>
</reference>
<evidence type="ECO:0000313" key="3">
    <source>
        <dbReference type="EMBL" id="BAD46517.1"/>
    </source>
</evidence>
<evidence type="ECO:0000256" key="1">
    <source>
        <dbReference type="SAM" id="MobiDB-lite"/>
    </source>
</evidence>
<protein>
    <submittedName>
        <fullName evidence="3">Uncharacterized protein</fullName>
    </submittedName>
</protein>
<evidence type="ECO:0000313" key="4">
    <source>
        <dbReference type="Proteomes" id="UP000000763"/>
    </source>
</evidence>
<feature type="compositionally biased region" description="Acidic residues" evidence="1">
    <location>
        <begin position="98"/>
        <end position="108"/>
    </location>
</feature>
<feature type="region of interest" description="Disordered" evidence="1">
    <location>
        <begin position="1"/>
        <end position="118"/>
    </location>
</feature>
<accession>Q651K0</accession>
<dbReference type="EMBL" id="AP006048">
    <property type="protein sequence ID" value="BAD46517.1"/>
    <property type="molecule type" value="Genomic_DNA"/>
</dbReference>
<proteinExistence type="predicted"/>
<reference evidence="3" key="2">
    <citation type="submission" date="2002-11" db="EMBL/GenBank/DDBJ databases">
        <title>Oryza sativa nipponbare(GA3) genomic DNA, chromosome 6, BAC clone:B1423D04.</title>
        <authorList>
            <person name="Sasaki T."/>
            <person name="Matsumoto T."/>
            <person name="Katayose Y."/>
        </authorList>
    </citation>
    <scope>NUCLEOTIDE SEQUENCE</scope>
</reference>
<feature type="compositionally biased region" description="Basic and acidic residues" evidence="1">
    <location>
        <begin position="27"/>
        <end position="41"/>
    </location>
</feature>